<name>A0ABY7H6A0_9BACT</name>
<dbReference type="EMBL" id="CP114040">
    <property type="protein sequence ID" value="WAS94801.1"/>
    <property type="molecule type" value="Genomic_DNA"/>
</dbReference>
<proteinExistence type="predicted"/>
<evidence type="ECO:0000313" key="1">
    <source>
        <dbReference type="EMBL" id="WAS94801.1"/>
    </source>
</evidence>
<organism evidence="1 2">
    <name type="scientific">Nannocystis punicea</name>
    <dbReference type="NCBI Taxonomy" id="2995304"/>
    <lineage>
        <taxon>Bacteria</taxon>
        <taxon>Pseudomonadati</taxon>
        <taxon>Myxococcota</taxon>
        <taxon>Polyangia</taxon>
        <taxon>Nannocystales</taxon>
        <taxon>Nannocystaceae</taxon>
        <taxon>Nannocystis</taxon>
    </lineage>
</organism>
<accession>A0ABY7H6A0</accession>
<dbReference type="Proteomes" id="UP001164459">
    <property type="component" value="Chromosome"/>
</dbReference>
<protein>
    <submittedName>
        <fullName evidence="1">Uncharacterized protein</fullName>
    </submittedName>
</protein>
<evidence type="ECO:0000313" key="2">
    <source>
        <dbReference type="Proteomes" id="UP001164459"/>
    </source>
</evidence>
<sequence length="300" mass="32546">MTGAIAVLDEGEPDPGGWRRAGLWRREWHGPRAWSRRRGDTLVTYVHGVARRAEPVIWPEGQARPAGRVFDDPRTLRGDDTTCWALATHRHVVVGGALEFSAGAPARFTVAADQSLARSHDPFTLALAAGAELVLAALDETFARALYDALCSTTWIGPGDARGGFTMRAAARYVEFLRGPGAPALDLLFSGSEGRVQADVRAALEALGWRLRTAVDHTADVLELQARLHEWSARPVGHVVPWWKLSADGRAPATLVDPSTVPVAPPPDPEALLDWLASSARIDEWEYLRAVHLADDCHAG</sequence>
<reference evidence="1" key="1">
    <citation type="submission" date="2022-11" db="EMBL/GenBank/DDBJ databases">
        <title>Minimal conservation of predation-associated metabolite biosynthetic gene clusters underscores biosynthetic potential of Myxococcota including descriptions for ten novel species: Archangium lansinium sp. nov., Myxococcus landrumus sp. nov., Nannocystis bai.</title>
        <authorList>
            <person name="Ahearne A."/>
            <person name="Stevens C."/>
            <person name="Dowd S."/>
        </authorList>
    </citation>
    <scope>NUCLEOTIDE SEQUENCE</scope>
    <source>
        <strain evidence="1">Fl3</strain>
    </source>
</reference>
<keyword evidence="2" id="KW-1185">Reference proteome</keyword>
<dbReference type="RefSeq" id="WP_269037136.1">
    <property type="nucleotide sequence ID" value="NZ_CP114040.1"/>
</dbReference>
<gene>
    <name evidence="1" type="ORF">O0S08_01460</name>
</gene>